<reference evidence="2 3" key="1">
    <citation type="submission" date="2019-01" db="EMBL/GenBank/DDBJ databases">
        <title>PMF-metabolizing Aryl O-demethylase.</title>
        <authorList>
            <person name="Kim M."/>
        </authorList>
    </citation>
    <scope>NUCLEOTIDE SEQUENCE [LARGE SCALE GENOMIC DNA]</scope>
    <source>
        <strain evidence="2 3">PMF1</strain>
    </source>
</reference>
<dbReference type="KEGG" id="bpro:PMF13cell1_00453"/>
<dbReference type="EC" id="2.7.7.65" evidence="2"/>
<dbReference type="InterPro" id="IPR052163">
    <property type="entry name" value="DGC-Regulatory_Protein"/>
</dbReference>
<dbReference type="InterPro" id="IPR000160">
    <property type="entry name" value="GGDEF_dom"/>
</dbReference>
<name>A0A4P6LSM9_9FIRM</name>
<feature type="domain" description="GGDEF" evidence="1">
    <location>
        <begin position="16"/>
        <end position="79"/>
    </location>
</feature>
<dbReference type="PROSITE" id="PS50887">
    <property type="entry name" value="GGDEF"/>
    <property type="match status" value="1"/>
</dbReference>
<dbReference type="Pfam" id="PF00990">
    <property type="entry name" value="GGDEF"/>
    <property type="match status" value="1"/>
</dbReference>
<evidence type="ECO:0000313" key="2">
    <source>
        <dbReference type="EMBL" id="QBE94956.1"/>
    </source>
</evidence>
<dbReference type="SUPFAM" id="SSF55073">
    <property type="entry name" value="Nucleotide cyclase"/>
    <property type="match status" value="1"/>
</dbReference>
<dbReference type="InterPro" id="IPR043128">
    <property type="entry name" value="Rev_trsase/Diguanyl_cyclase"/>
</dbReference>
<dbReference type="PANTHER" id="PTHR46663:SF3">
    <property type="entry name" value="SLL0267 PROTEIN"/>
    <property type="match status" value="1"/>
</dbReference>
<dbReference type="AlphaFoldDB" id="A0A4P6LSM9"/>
<organism evidence="2 3">
    <name type="scientific">Blautia producta</name>
    <dbReference type="NCBI Taxonomy" id="33035"/>
    <lineage>
        <taxon>Bacteria</taxon>
        <taxon>Bacillati</taxon>
        <taxon>Bacillota</taxon>
        <taxon>Clostridia</taxon>
        <taxon>Lachnospirales</taxon>
        <taxon>Lachnospiraceae</taxon>
        <taxon>Blautia</taxon>
    </lineage>
</organism>
<dbReference type="NCBIfam" id="TIGR00254">
    <property type="entry name" value="GGDEF"/>
    <property type="match status" value="1"/>
</dbReference>
<proteinExistence type="predicted"/>
<dbReference type="EMBL" id="CP035945">
    <property type="protein sequence ID" value="QBE94956.1"/>
    <property type="molecule type" value="Genomic_DNA"/>
</dbReference>
<dbReference type="GO" id="GO:0052621">
    <property type="term" value="F:diguanylate cyclase activity"/>
    <property type="evidence" value="ECO:0007669"/>
    <property type="project" value="UniProtKB-EC"/>
</dbReference>
<keyword evidence="2" id="KW-0548">Nucleotidyltransferase</keyword>
<accession>A0A4P6LSM9</accession>
<sequence length="79" mass="8932">MNRLDQNISLANRNGTLIGIMFIDLDSFKSVNDTMGHTAGDIVLKSVAERFEHCLRREDTVSRFGGDEYLVQICNLDKI</sequence>
<dbReference type="CDD" id="cd01949">
    <property type="entry name" value="GGDEF"/>
    <property type="match status" value="1"/>
</dbReference>
<dbReference type="Proteomes" id="UP000289794">
    <property type="component" value="Chromosome"/>
</dbReference>
<evidence type="ECO:0000259" key="1">
    <source>
        <dbReference type="PROSITE" id="PS50887"/>
    </source>
</evidence>
<keyword evidence="2" id="KW-0808">Transferase</keyword>
<gene>
    <name evidence="2" type="primary">dosC</name>
    <name evidence="2" type="ORF">PMF13cell1_00453</name>
</gene>
<dbReference type="Gene3D" id="3.30.70.270">
    <property type="match status" value="1"/>
</dbReference>
<dbReference type="PANTHER" id="PTHR46663">
    <property type="entry name" value="DIGUANYLATE CYCLASE DGCT-RELATED"/>
    <property type="match status" value="1"/>
</dbReference>
<dbReference type="InterPro" id="IPR029787">
    <property type="entry name" value="Nucleotide_cyclase"/>
</dbReference>
<evidence type="ECO:0000313" key="3">
    <source>
        <dbReference type="Proteomes" id="UP000289794"/>
    </source>
</evidence>
<protein>
    <submittedName>
        <fullName evidence="2">Diguanylate cyclase DosC</fullName>
        <ecNumber evidence="2">2.7.7.65</ecNumber>
    </submittedName>
</protein>